<dbReference type="Pfam" id="PF03478">
    <property type="entry name" value="Beta-prop_KIB1-4"/>
    <property type="match status" value="1"/>
</dbReference>
<dbReference type="Gene3D" id="2.120.10.80">
    <property type="entry name" value="Kelch-type beta propeller"/>
    <property type="match status" value="1"/>
</dbReference>
<gene>
    <name evidence="2" type="ORF">CSSPTR1EN2_LOCUS18193</name>
</gene>
<feature type="domain" description="F-box" evidence="1">
    <location>
        <begin position="81"/>
        <end position="126"/>
    </location>
</feature>
<protein>
    <recommendedName>
        <fullName evidence="1">F-box domain-containing protein</fullName>
    </recommendedName>
</protein>
<dbReference type="EMBL" id="OZ019897">
    <property type="protein sequence ID" value="CAK9226346.1"/>
    <property type="molecule type" value="Genomic_DNA"/>
</dbReference>
<reference evidence="2" key="1">
    <citation type="submission" date="2024-02" db="EMBL/GenBank/DDBJ databases">
        <authorList>
            <consortium name="ELIXIR-Norway"/>
            <consortium name="Elixir Norway"/>
        </authorList>
    </citation>
    <scope>NUCLEOTIDE SEQUENCE</scope>
</reference>
<evidence type="ECO:0000313" key="3">
    <source>
        <dbReference type="Proteomes" id="UP001497512"/>
    </source>
</evidence>
<accession>A0ABP0UPR9</accession>
<dbReference type="InterPro" id="IPR050796">
    <property type="entry name" value="SCF_F-box_component"/>
</dbReference>
<dbReference type="PROSITE" id="PS50181">
    <property type="entry name" value="FBOX"/>
    <property type="match status" value="1"/>
</dbReference>
<organism evidence="2 3">
    <name type="scientific">Sphagnum troendelagicum</name>
    <dbReference type="NCBI Taxonomy" id="128251"/>
    <lineage>
        <taxon>Eukaryota</taxon>
        <taxon>Viridiplantae</taxon>
        <taxon>Streptophyta</taxon>
        <taxon>Embryophyta</taxon>
        <taxon>Bryophyta</taxon>
        <taxon>Sphagnophytina</taxon>
        <taxon>Sphagnopsida</taxon>
        <taxon>Sphagnales</taxon>
        <taxon>Sphagnaceae</taxon>
        <taxon>Sphagnum</taxon>
    </lineage>
</organism>
<proteinExistence type="predicted"/>
<dbReference type="InterPro" id="IPR005174">
    <property type="entry name" value="KIB1-4_b-propeller"/>
</dbReference>
<dbReference type="Pfam" id="PF00646">
    <property type="entry name" value="F-box"/>
    <property type="match status" value="1"/>
</dbReference>
<evidence type="ECO:0000259" key="1">
    <source>
        <dbReference type="PROSITE" id="PS50181"/>
    </source>
</evidence>
<keyword evidence="3" id="KW-1185">Reference proteome</keyword>
<sequence length="440" mass="50055">MNVSSHRIKVAVDLQRVFITSSVELLGLVVHFYSSLSLPQPFGEENSCSLVANTQRLSIVESDILTQVLVVLTNSSGIMSEISLNDLPEELVVNILQRLPVPVMCQMRCVCKRWNLLPRSPLYVNLSSQATLEKPYLSFLVIERGQLALSLFSPRLGKWYKRPLTFLRNFFIFPTRECHFVAGHGGLFCIASTVNDSCIFIVVNPISKRWRKLPPIPHQRPSFYFRGMHVDRKSRTYKLIVRGRIEGSDHWKTNVYDSATQSWRVGSDMPPGFGNHLLVDCTFCNGKFYCFDNGRSNTLRAYDVCTGVWSEVEEWRSSLSGKFSFVKGYGGLMVWRQLGDWPFGLKNFEVMRLNQNSSEWVKVDTTPIETSLQAFFRITRFDLCTGAGDLAYFSIFEDRAVLVYDFAQQLWSLVLVCPKTVAGTCFDGVFALNPGFDFPV</sequence>
<dbReference type="InterPro" id="IPR015915">
    <property type="entry name" value="Kelch-typ_b-propeller"/>
</dbReference>
<dbReference type="InterPro" id="IPR036047">
    <property type="entry name" value="F-box-like_dom_sf"/>
</dbReference>
<dbReference type="SMART" id="SM00256">
    <property type="entry name" value="FBOX"/>
    <property type="match status" value="1"/>
</dbReference>
<dbReference type="PANTHER" id="PTHR31672">
    <property type="entry name" value="BNACNNG10540D PROTEIN"/>
    <property type="match status" value="1"/>
</dbReference>
<dbReference type="Gene3D" id="1.20.1280.50">
    <property type="match status" value="1"/>
</dbReference>
<dbReference type="InterPro" id="IPR001810">
    <property type="entry name" value="F-box_dom"/>
</dbReference>
<dbReference type="SUPFAM" id="SSF81383">
    <property type="entry name" value="F-box domain"/>
    <property type="match status" value="1"/>
</dbReference>
<name>A0ABP0UPR9_9BRYO</name>
<evidence type="ECO:0000313" key="2">
    <source>
        <dbReference type="EMBL" id="CAK9226346.1"/>
    </source>
</evidence>
<dbReference type="Proteomes" id="UP001497512">
    <property type="component" value="Chromosome 5"/>
</dbReference>
<dbReference type="SUPFAM" id="SSF117281">
    <property type="entry name" value="Kelch motif"/>
    <property type="match status" value="1"/>
</dbReference>